<proteinExistence type="predicted"/>
<keyword evidence="1" id="KW-0223">Dioxygenase</keyword>
<dbReference type="AlphaFoldDB" id="A0A840KJP2"/>
<dbReference type="EMBL" id="JACHLE010000005">
    <property type="protein sequence ID" value="MBB4807730.1"/>
    <property type="molecule type" value="Genomic_DNA"/>
</dbReference>
<dbReference type="GO" id="GO:0051213">
    <property type="term" value="F:dioxygenase activity"/>
    <property type="evidence" value="ECO:0007669"/>
    <property type="project" value="UniProtKB-KW"/>
</dbReference>
<evidence type="ECO:0000313" key="2">
    <source>
        <dbReference type="Proteomes" id="UP000592180"/>
    </source>
</evidence>
<comment type="caution">
    <text evidence="1">The sequence shown here is derived from an EMBL/GenBank/DDBJ whole genome shotgun (WGS) entry which is preliminary data.</text>
</comment>
<accession>A0A840KJP2</accession>
<dbReference type="RefSeq" id="WP_184190914.1">
    <property type="nucleotide sequence ID" value="NZ_JACHLE010000005.1"/>
</dbReference>
<dbReference type="InterPro" id="IPR047713">
    <property type="entry name" value="DHCW_cupin"/>
</dbReference>
<dbReference type="InterPro" id="IPR014710">
    <property type="entry name" value="RmlC-like_jellyroll"/>
</dbReference>
<reference evidence="1 2" key="1">
    <citation type="submission" date="2020-08" db="EMBL/GenBank/DDBJ databases">
        <title>Functional genomics of gut bacteria from endangered species of beetles.</title>
        <authorList>
            <person name="Carlos-Shanley C."/>
        </authorList>
    </citation>
    <scope>NUCLEOTIDE SEQUENCE [LARGE SCALE GENOMIC DNA]</scope>
    <source>
        <strain evidence="1 2">S00151</strain>
    </source>
</reference>
<keyword evidence="2" id="KW-1185">Reference proteome</keyword>
<dbReference type="Gene3D" id="2.60.120.10">
    <property type="entry name" value="Jelly Rolls"/>
    <property type="match status" value="1"/>
</dbReference>
<protein>
    <submittedName>
        <fullName evidence="1">Quercetin dioxygenase-like cupin family protein</fullName>
    </submittedName>
</protein>
<sequence>MEIQALKDTAINWEIIPEQKANGVTGSVISRTIEFQNFKIRQLYFSEDYEADHWCEKGHIIHVVSGELIIEYNEGPSIAISKGNSLVLGDHISSHKARTKTETQVLIID</sequence>
<evidence type="ECO:0000313" key="1">
    <source>
        <dbReference type="EMBL" id="MBB4807730.1"/>
    </source>
</evidence>
<keyword evidence="1" id="KW-0560">Oxidoreductase</keyword>
<organism evidence="1 2">
    <name type="scientific">Chryseobacterium defluvii</name>
    <dbReference type="NCBI Taxonomy" id="160396"/>
    <lineage>
        <taxon>Bacteria</taxon>
        <taxon>Pseudomonadati</taxon>
        <taxon>Bacteroidota</taxon>
        <taxon>Flavobacteriia</taxon>
        <taxon>Flavobacteriales</taxon>
        <taxon>Weeksellaceae</taxon>
        <taxon>Chryseobacterium group</taxon>
        <taxon>Chryseobacterium</taxon>
    </lineage>
</organism>
<dbReference type="NCBIfam" id="NF038084">
    <property type="entry name" value="DHCW_cupin"/>
    <property type="match status" value="1"/>
</dbReference>
<name>A0A840KJP2_9FLAO</name>
<dbReference type="Proteomes" id="UP000592180">
    <property type="component" value="Unassembled WGS sequence"/>
</dbReference>
<gene>
    <name evidence="1" type="ORF">HNP38_003046</name>
</gene>